<dbReference type="InterPro" id="IPR023210">
    <property type="entry name" value="NADP_OxRdtase_dom"/>
</dbReference>
<dbReference type="Proteomes" id="UP000198541">
    <property type="component" value="Unassembled WGS sequence"/>
</dbReference>
<dbReference type="Gene3D" id="3.20.20.100">
    <property type="entry name" value="NADP-dependent oxidoreductase domain"/>
    <property type="match status" value="1"/>
</dbReference>
<dbReference type="InterPro" id="IPR050791">
    <property type="entry name" value="Aldo-Keto_reductase"/>
</dbReference>
<protein>
    <submittedName>
        <fullName evidence="3">Predicted oxidoreductase</fullName>
    </submittedName>
</protein>
<dbReference type="EMBL" id="FNIM01000001">
    <property type="protein sequence ID" value="SDN26143.1"/>
    <property type="molecule type" value="Genomic_DNA"/>
</dbReference>
<dbReference type="Pfam" id="PF00248">
    <property type="entry name" value="Aldo_ket_red"/>
    <property type="match status" value="1"/>
</dbReference>
<reference evidence="4" key="1">
    <citation type="submission" date="2016-10" db="EMBL/GenBank/DDBJ databases">
        <authorList>
            <person name="Varghese N."/>
            <person name="Submissions S."/>
        </authorList>
    </citation>
    <scope>NUCLEOTIDE SEQUENCE [LARGE SCALE GENOMIC DNA]</scope>
    <source>
        <strain evidence="4">DSM 27982</strain>
    </source>
</reference>
<organism evidence="3 4">
    <name type="scientific">Actinomyces ruminicola</name>
    <dbReference type="NCBI Taxonomy" id="332524"/>
    <lineage>
        <taxon>Bacteria</taxon>
        <taxon>Bacillati</taxon>
        <taxon>Actinomycetota</taxon>
        <taxon>Actinomycetes</taxon>
        <taxon>Actinomycetales</taxon>
        <taxon>Actinomycetaceae</taxon>
        <taxon>Actinomyces</taxon>
    </lineage>
</organism>
<proteinExistence type="predicted"/>
<dbReference type="GO" id="GO:0016491">
    <property type="term" value="F:oxidoreductase activity"/>
    <property type="evidence" value="ECO:0007669"/>
    <property type="project" value="UniProtKB-KW"/>
</dbReference>
<dbReference type="AlphaFoldDB" id="A0A1G9ZZR8"/>
<name>A0A1G9ZZR8_9ACTO</name>
<sequence length="335" mass="36269">MRTRRLGTLEVSEIGMGCMGLSHGYGRIPDEEESIAAIRAAFDAGCTFFDTAEAYGPNLDPANRGHNERIVGKAVAPFRDEVVLATKLHLPTEEVRADGVEATLHAHLAASLERLGTDRVDLYYLHRINPEVPIEDVAAGMGALIEEGLIRGWGLSQVDVPVIRAAHQVTPLAAVQNIYSLVERGIEAEVLPFCAEEGIGVVPFSPIASGLLSGKVTTATRFEKNDDVRNWVPQLQPDNLAANQPLVDLLTTFAADKGATSAQISLAWMLAKWPHVVPIPGSKRRERILENLGAADVALTAAELADLERALSAIEIHGHRGFDESEGRSFLDRPR</sequence>
<evidence type="ECO:0000259" key="2">
    <source>
        <dbReference type="Pfam" id="PF00248"/>
    </source>
</evidence>
<dbReference type="RefSeq" id="WP_092532702.1">
    <property type="nucleotide sequence ID" value="NZ_FNIM01000001.1"/>
</dbReference>
<evidence type="ECO:0000313" key="4">
    <source>
        <dbReference type="Proteomes" id="UP000198541"/>
    </source>
</evidence>
<accession>A0A1G9ZZR8</accession>
<dbReference type="GO" id="GO:0005737">
    <property type="term" value="C:cytoplasm"/>
    <property type="evidence" value="ECO:0007669"/>
    <property type="project" value="TreeGrafter"/>
</dbReference>
<feature type="domain" description="NADP-dependent oxidoreductase" evidence="2">
    <location>
        <begin position="13"/>
        <end position="310"/>
    </location>
</feature>
<keyword evidence="4" id="KW-1185">Reference proteome</keyword>
<dbReference type="InterPro" id="IPR036812">
    <property type="entry name" value="NAD(P)_OxRdtase_dom_sf"/>
</dbReference>
<keyword evidence="1" id="KW-0560">Oxidoreductase</keyword>
<dbReference type="PANTHER" id="PTHR43625:SF77">
    <property type="entry name" value="ALDO-KETO REDUCTASE"/>
    <property type="match status" value="1"/>
</dbReference>
<gene>
    <name evidence="3" type="ORF">SAMN05216355_101466</name>
</gene>
<evidence type="ECO:0000313" key="3">
    <source>
        <dbReference type="EMBL" id="SDN26143.1"/>
    </source>
</evidence>
<evidence type="ECO:0000256" key="1">
    <source>
        <dbReference type="ARBA" id="ARBA00023002"/>
    </source>
</evidence>
<dbReference type="PANTHER" id="PTHR43625">
    <property type="entry name" value="AFLATOXIN B1 ALDEHYDE REDUCTASE"/>
    <property type="match status" value="1"/>
</dbReference>
<dbReference type="SUPFAM" id="SSF51430">
    <property type="entry name" value="NAD(P)-linked oxidoreductase"/>
    <property type="match status" value="1"/>
</dbReference>